<organism evidence="3 4">
    <name type="scientific">Daedalea quercina L-15889</name>
    <dbReference type="NCBI Taxonomy" id="1314783"/>
    <lineage>
        <taxon>Eukaryota</taxon>
        <taxon>Fungi</taxon>
        <taxon>Dikarya</taxon>
        <taxon>Basidiomycota</taxon>
        <taxon>Agaricomycotina</taxon>
        <taxon>Agaricomycetes</taxon>
        <taxon>Polyporales</taxon>
        <taxon>Fomitopsis</taxon>
    </lineage>
</organism>
<keyword evidence="4" id="KW-1185">Reference proteome</keyword>
<evidence type="ECO:0000256" key="1">
    <source>
        <dbReference type="ARBA" id="ARBA00022441"/>
    </source>
</evidence>
<evidence type="ECO:0000313" key="3">
    <source>
        <dbReference type="EMBL" id="KZT69127.1"/>
    </source>
</evidence>
<feature type="non-terminal residue" evidence="3">
    <location>
        <position position="1"/>
    </location>
</feature>
<keyword evidence="1" id="KW-0880">Kelch repeat</keyword>
<dbReference type="OrthoDB" id="432528at2759"/>
<dbReference type="SUPFAM" id="SSF50965">
    <property type="entry name" value="Galactose oxidase, central domain"/>
    <property type="match status" value="2"/>
</dbReference>
<dbReference type="PANTHER" id="PTHR46228:SF2">
    <property type="entry name" value="KELCH REPEAT PROTEIN (AFU_ORTHOLOGUE AFUA_4G14350)"/>
    <property type="match status" value="1"/>
</dbReference>
<name>A0A165Q7W1_9APHY</name>
<proteinExistence type="predicted"/>
<protein>
    <recommendedName>
        <fullName evidence="5">MYND-type domain-containing protein</fullName>
    </recommendedName>
</protein>
<dbReference type="AlphaFoldDB" id="A0A165Q7W1"/>
<evidence type="ECO:0008006" key="5">
    <source>
        <dbReference type="Google" id="ProtNLM"/>
    </source>
</evidence>
<keyword evidence="2" id="KW-0677">Repeat</keyword>
<dbReference type="Proteomes" id="UP000076727">
    <property type="component" value="Unassembled WGS sequence"/>
</dbReference>
<evidence type="ECO:0000256" key="2">
    <source>
        <dbReference type="ARBA" id="ARBA00022737"/>
    </source>
</evidence>
<dbReference type="Gene3D" id="2.120.10.80">
    <property type="entry name" value="Kelch-type beta propeller"/>
    <property type="match status" value="2"/>
</dbReference>
<evidence type="ECO:0000313" key="4">
    <source>
        <dbReference type="Proteomes" id="UP000076727"/>
    </source>
</evidence>
<sequence>RHPDPKLQKGWEVRNKELQVRGSWQKIKISKNIRPRMGFASFIWNSRLYVCGGMKSGELTAYTDLHYMDLRSPGTWVGLPRYPRPVFLNLQLAVHENKAYSWRGKPNVDYFDLVNERRGRMQTTWVDRAGNPVPWPLEDDGLCDYAMHIVQGQLYVFCGTTDKARMGCSIFAVLDLATKKWQHLTGVAVIPPAGYDEPGPRKYVASWVDGKEENIYVLQGMADRAASEMFHQAHASPESHGYDDFWSWNIKDCKWRREKMVGNTPCPRTEMACTYNPVLNSTVVYGGYNPEVPTELEPGMNFSFTYYADAYVLDHSSPNPRWKHVVHQGFPTYRAQSVLLTDPDTGRMYLFGGYTNTDQVPWRKDARTRTFRDMWQFRLDAPGGHFDEVSDEDDRSARMGPWQKCFNCGNTGTWRMCTCNGRAFFCDNVCQKEGWKEHKAFHNCRSKK</sequence>
<dbReference type="PANTHER" id="PTHR46228">
    <property type="entry name" value="KELCH DOMAIN-CONTAINING PROTEIN"/>
    <property type="match status" value="1"/>
</dbReference>
<accession>A0A165Q7W1</accession>
<dbReference type="EMBL" id="KV429060">
    <property type="protein sequence ID" value="KZT69127.1"/>
    <property type="molecule type" value="Genomic_DNA"/>
</dbReference>
<dbReference type="InterPro" id="IPR015915">
    <property type="entry name" value="Kelch-typ_b-propeller"/>
</dbReference>
<reference evidence="3 4" key="1">
    <citation type="journal article" date="2016" name="Mol. Biol. Evol.">
        <title>Comparative Genomics of Early-Diverging Mushroom-Forming Fungi Provides Insights into the Origins of Lignocellulose Decay Capabilities.</title>
        <authorList>
            <person name="Nagy L.G."/>
            <person name="Riley R."/>
            <person name="Tritt A."/>
            <person name="Adam C."/>
            <person name="Daum C."/>
            <person name="Floudas D."/>
            <person name="Sun H."/>
            <person name="Yadav J.S."/>
            <person name="Pangilinan J."/>
            <person name="Larsson K.H."/>
            <person name="Matsuura K."/>
            <person name="Barry K."/>
            <person name="Labutti K."/>
            <person name="Kuo R."/>
            <person name="Ohm R.A."/>
            <person name="Bhattacharya S.S."/>
            <person name="Shirouzu T."/>
            <person name="Yoshinaga Y."/>
            <person name="Martin F.M."/>
            <person name="Grigoriev I.V."/>
            <person name="Hibbett D.S."/>
        </authorList>
    </citation>
    <scope>NUCLEOTIDE SEQUENCE [LARGE SCALE GENOMIC DNA]</scope>
    <source>
        <strain evidence="3 4">L-15889</strain>
    </source>
</reference>
<dbReference type="InterPro" id="IPR011043">
    <property type="entry name" value="Gal_Oxase/kelch_b-propeller"/>
</dbReference>
<gene>
    <name evidence="3" type="ORF">DAEQUDRAFT_670092</name>
</gene>